<dbReference type="InterPro" id="IPR025197">
    <property type="entry name" value="DUF4116"/>
</dbReference>
<sequence>MGEIKRNQADTLKDILLLKIKFSIIFEHHEFLWISFIMLDAFQKSELEKIRQNTGYLAQLSGNLIAHEEFMLEAIKISALAMHYADPQLQDKEGFVLAAIEIDCDAYRYISDRLKDSERVTFAAIRKKPSLYFYSSERLQADEDYKNNTLKINSWYPWIKLHKVLKNNFWEGLQDAFSIMYGDYGILKKINGNELDPNQLKHGLVDITLIPQLSNVLINYGMPGKPLSTNPFKYARDEERWNDAALLRSISACIGFGLQFLRLAMAAAATLMVLPVVALVHILKYPLAYYYQHQLLQLEGVIYNATTQQPISNGPSTLGEFAAITDSSLGDLCGYKSSDLTSYSSGNSTFSYYGGLRGTQPNLFFRPSASNNPAQIKAQQLVTALEINEEYDPNDSRSEAIGRSFW</sequence>
<organism evidence="3 4">
    <name type="scientific">Legionella donaldsonii</name>
    <dbReference type="NCBI Taxonomy" id="45060"/>
    <lineage>
        <taxon>Bacteria</taxon>
        <taxon>Pseudomonadati</taxon>
        <taxon>Pseudomonadota</taxon>
        <taxon>Gammaproteobacteria</taxon>
        <taxon>Legionellales</taxon>
        <taxon>Legionellaceae</taxon>
        <taxon>Legionella</taxon>
    </lineage>
</organism>
<evidence type="ECO:0000313" key="3">
    <source>
        <dbReference type="EMBL" id="STX44233.1"/>
    </source>
</evidence>
<evidence type="ECO:0000313" key="4">
    <source>
        <dbReference type="Proteomes" id="UP000254677"/>
    </source>
</evidence>
<evidence type="ECO:0000259" key="2">
    <source>
        <dbReference type="Pfam" id="PF13475"/>
    </source>
</evidence>
<feature type="transmembrane region" description="Helical" evidence="1">
    <location>
        <begin position="260"/>
        <end position="283"/>
    </location>
</feature>
<keyword evidence="1" id="KW-1133">Transmembrane helix</keyword>
<dbReference type="Pfam" id="PF13475">
    <property type="entry name" value="DUF4116"/>
    <property type="match status" value="1"/>
</dbReference>
<reference evidence="3 4" key="1">
    <citation type="submission" date="2018-06" db="EMBL/GenBank/DDBJ databases">
        <authorList>
            <consortium name="Pathogen Informatics"/>
            <person name="Doyle S."/>
        </authorList>
    </citation>
    <scope>NUCLEOTIDE SEQUENCE [LARGE SCALE GENOMIC DNA]</scope>
    <source>
        <strain evidence="3 4">NCTC13292</strain>
    </source>
</reference>
<protein>
    <recommendedName>
        <fullName evidence="2">DUF4116 domain-containing protein</fullName>
    </recommendedName>
</protein>
<name>A0A378J8V5_9GAMM</name>
<dbReference type="AlphaFoldDB" id="A0A378J8V5"/>
<keyword evidence="1" id="KW-0812">Transmembrane</keyword>
<proteinExistence type="predicted"/>
<dbReference type="EMBL" id="UGOA01000001">
    <property type="protein sequence ID" value="STX44233.1"/>
    <property type="molecule type" value="Genomic_DNA"/>
</dbReference>
<dbReference type="Proteomes" id="UP000254677">
    <property type="component" value="Unassembled WGS sequence"/>
</dbReference>
<feature type="domain" description="DUF4116" evidence="2">
    <location>
        <begin position="95"/>
        <end position="140"/>
    </location>
</feature>
<evidence type="ECO:0000256" key="1">
    <source>
        <dbReference type="SAM" id="Phobius"/>
    </source>
</evidence>
<keyword evidence="4" id="KW-1185">Reference proteome</keyword>
<accession>A0A378J8V5</accession>
<gene>
    <name evidence="3" type="ORF">NCTC13292_02643</name>
</gene>
<keyword evidence="1" id="KW-0472">Membrane</keyword>